<evidence type="ECO:0000256" key="1">
    <source>
        <dbReference type="SAM" id="SignalP"/>
    </source>
</evidence>
<reference evidence="3" key="1">
    <citation type="submission" date="2018-12" db="EMBL/GenBank/DDBJ databases">
        <title>Dusodibacter welbiota gen. nov., sp. nov., isolated from human faeces and emended description of the Oscillibacter genus.</title>
        <authorList>
            <person name="Le Roy T."/>
            <person name="Van der Smissen P."/>
            <person name="Delzenne N."/>
            <person name="Muccioli G."/>
            <person name="Collet J.F."/>
            <person name="Cani P.D."/>
        </authorList>
    </citation>
    <scope>NUCLEOTIDE SEQUENCE [LARGE SCALE GENOMIC DNA]</scope>
    <source>
        <strain evidence="3">J115</strain>
    </source>
</reference>
<accession>A0A7T7D8U0</accession>
<name>A0A7T7D8U0_9FIRM</name>
<proteinExistence type="predicted"/>
<gene>
    <name evidence="2" type="ORF">EIO64_18305</name>
</gene>
<feature type="chain" id="PRO_5030582403" evidence="1">
    <location>
        <begin position="26"/>
        <end position="59"/>
    </location>
</feature>
<keyword evidence="1" id="KW-0732">Signal</keyword>
<evidence type="ECO:0000313" key="2">
    <source>
        <dbReference type="EMBL" id="QQL05847.1"/>
    </source>
</evidence>
<dbReference type="RefSeq" id="WP_158629676.1">
    <property type="nucleotide sequence ID" value="NZ_CP034413.3"/>
</dbReference>
<dbReference type="AlphaFoldDB" id="A0A7T7D8U0"/>
<feature type="signal peptide" evidence="1">
    <location>
        <begin position="1"/>
        <end position="25"/>
    </location>
</feature>
<dbReference type="EMBL" id="CP034413">
    <property type="protein sequence ID" value="QQL05847.1"/>
    <property type="molecule type" value="Genomic_DNA"/>
</dbReference>
<protein>
    <submittedName>
        <fullName evidence="2">Uncharacterized protein</fullName>
    </submittedName>
</protein>
<evidence type="ECO:0000313" key="3">
    <source>
        <dbReference type="Proteomes" id="UP000298642"/>
    </source>
</evidence>
<dbReference type="Proteomes" id="UP000298642">
    <property type="component" value="Chromosome"/>
</dbReference>
<dbReference type="KEGG" id="obj:EIO64_18305"/>
<organism evidence="2 3">
    <name type="scientific">Dysosmobacter welbionis</name>
    <dbReference type="NCBI Taxonomy" id="2093857"/>
    <lineage>
        <taxon>Bacteria</taxon>
        <taxon>Bacillati</taxon>
        <taxon>Bacillota</taxon>
        <taxon>Clostridia</taxon>
        <taxon>Eubacteriales</taxon>
        <taxon>Oscillospiraceae</taxon>
        <taxon>Dysosmobacter</taxon>
    </lineage>
</organism>
<keyword evidence="3" id="KW-1185">Reference proteome</keyword>
<sequence length="59" mass="6401">MKRRLLAMVLSLAMLMGLLPTAALAAGSGGLLAVPRIRIWARERKGRCLRPSLPSTRMA</sequence>